<dbReference type="GO" id="GO:0006412">
    <property type="term" value="P:translation"/>
    <property type="evidence" value="ECO:0007669"/>
    <property type="project" value="UniProtKB-UniRule"/>
</dbReference>
<dbReference type="GO" id="GO:1990904">
    <property type="term" value="C:ribonucleoprotein complex"/>
    <property type="evidence" value="ECO:0007669"/>
    <property type="project" value="UniProtKB-KW"/>
</dbReference>
<dbReference type="PRINTS" id="PR00974">
    <property type="entry name" value="RIBOSOMALS18"/>
</dbReference>
<evidence type="ECO:0000313" key="6">
    <source>
        <dbReference type="EMBL" id="AHX11039.1"/>
    </source>
</evidence>
<dbReference type="EMBL" id="CP007481">
    <property type="protein sequence ID" value="AHX11039.1"/>
    <property type="molecule type" value="Genomic_DNA"/>
</dbReference>
<evidence type="ECO:0000256" key="2">
    <source>
        <dbReference type="ARBA" id="ARBA00022980"/>
    </source>
</evidence>
<dbReference type="RefSeq" id="WP_051579486.1">
    <property type="nucleotide sequence ID" value="NZ_CP007481.1"/>
</dbReference>
<dbReference type="NCBIfam" id="TIGR00165">
    <property type="entry name" value="S18"/>
    <property type="match status" value="1"/>
</dbReference>
<accession>X5HJ16</accession>
<keyword evidence="4" id="KW-0694">RNA-binding</keyword>
<dbReference type="Proteomes" id="UP000023755">
    <property type="component" value="Chromosome"/>
</dbReference>
<dbReference type="Pfam" id="PF01084">
    <property type="entry name" value="Ribosomal_S18"/>
    <property type="match status" value="1"/>
</dbReference>
<evidence type="ECO:0000256" key="3">
    <source>
        <dbReference type="ARBA" id="ARBA00023274"/>
    </source>
</evidence>
<dbReference type="Gene3D" id="4.10.640.10">
    <property type="entry name" value="Ribosomal protein S18"/>
    <property type="match status" value="1"/>
</dbReference>
<sequence>MEEARKSRTDAPIDPESESEVDLAIENFDYKNVAFMKRFMTSAGRTLSRRFTSLPAKKQRKMAKEVKKMKFLALVPYCDRHKK</sequence>
<evidence type="ECO:0000256" key="4">
    <source>
        <dbReference type="HAMAP-Rule" id="MF_00270"/>
    </source>
</evidence>
<dbReference type="GO" id="GO:0070181">
    <property type="term" value="F:small ribosomal subunit rRNA binding"/>
    <property type="evidence" value="ECO:0007669"/>
    <property type="project" value="TreeGrafter"/>
</dbReference>
<dbReference type="AlphaFoldDB" id="X5HJ16"/>
<dbReference type="HOGENOM" id="CLU_148710_0_3_5"/>
<dbReference type="STRING" id="1286528.NHE_0065"/>
<organism evidence="6 7">
    <name type="scientific">Neorickettsia helminthoeca str. Oregon</name>
    <dbReference type="NCBI Taxonomy" id="1286528"/>
    <lineage>
        <taxon>Bacteria</taxon>
        <taxon>Pseudomonadati</taxon>
        <taxon>Pseudomonadota</taxon>
        <taxon>Alphaproteobacteria</taxon>
        <taxon>Rickettsiales</taxon>
        <taxon>Anaplasmataceae</taxon>
        <taxon>Neorickettsia</taxon>
    </lineage>
</organism>
<dbReference type="HAMAP" id="MF_00270">
    <property type="entry name" value="Ribosomal_bS18"/>
    <property type="match status" value="1"/>
</dbReference>
<keyword evidence="7" id="KW-1185">Reference proteome</keyword>
<dbReference type="GO" id="GO:0005840">
    <property type="term" value="C:ribosome"/>
    <property type="evidence" value="ECO:0007669"/>
    <property type="project" value="UniProtKB-KW"/>
</dbReference>
<dbReference type="GO" id="GO:0003735">
    <property type="term" value="F:structural constituent of ribosome"/>
    <property type="evidence" value="ECO:0007669"/>
    <property type="project" value="InterPro"/>
</dbReference>
<dbReference type="PANTHER" id="PTHR13479:SF40">
    <property type="entry name" value="SMALL RIBOSOMAL SUBUNIT PROTEIN BS18M"/>
    <property type="match status" value="1"/>
</dbReference>
<comment type="similarity">
    <text evidence="1 4 5">Belongs to the bacterial ribosomal protein bS18 family.</text>
</comment>
<dbReference type="OrthoDB" id="9812008at2"/>
<comment type="subunit">
    <text evidence="4">Part of the 30S ribosomal subunit. Forms a tight heterodimer with protein bS6.</text>
</comment>
<evidence type="ECO:0000313" key="7">
    <source>
        <dbReference type="Proteomes" id="UP000023755"/>
    </source>
</evidence>
<keyword evidence="4" id="KW-0699">rRNA-binding</keyword>
<proteinExistence type="inferred from homology"/>
<dbReference type="PANTHER" id="PTHR13479">
    <property type="entry name" value="30S RIBOSOMAL PROTEIN S18"/>
    <property type="match status" value="1"/>
</dbReference>
<gene>
    <name evidence="4 6" type="primary">rpsR</name>
    <name evidence="6" type="ORF">NHE_0065</name>
</gene>
<dbReference type="KEGG" id="nhm:NHE_0065"/>
<evidence type="ECO:0000256" key="1">
    <source>
        <dbReference type="ARBA" id="ARBA00005589"/>
    </source>
</evidence>
<keyword evidence="3 4" id="KW-0687">Ribonucleoprotein</keyword>
<dbReference type="InterPro" id="IPR036870">
    <property type="entry name" value="Ribosomal_bS18_sf"/>
</dbReference>
<dbReference type="InterPro" id="IPR001648">
    <property type="entry name" value="Ribosomal_bS18"/>
</dbReference>
<comment type="function">
    <text evidence="4">Binds as a heterodimer with protein bS6 to the central domain of the 16S rRNA, where it helps stabilize the platform of the 30S subunit.</text>
</comment>
<protein>
    <recommendedName>
        <fullName evidence="4">Small ribosomal subunit protein bS18</fullName>
    </recommendedName>
</protein>
<keyword evidence="2 4" id="KW-0689">Ribosomal protein</keyword>
<reference evidence="6 7" key="1">
    <citation type="submission" date="2014-03" db="EMBL/GenBank/DDBJ databases">
        <title>Sequencing and Comparison of Genomes and Transcriptome Profiles of Human Ehrlichiosis Agents.</title>
        <authorList>
            <person name="Lin M."/>
            <person name="Daugherty S.C."/>
            <person name="Nagaraj S."/>
            <person name="Cheng Z."/>
            <person name="Xiong Q."/>
            <person name="Lin F.-Y."/>
            <person name="Sengamalay N."/>
            <person name="Ott S."/>
            <person name="Godinez A."/>
            <person name="Tallon L.J."/>
            <person name="Sadzewicz L."/>
            <person name="Fraser C.M."/>
            <person name="Dunning Hotopp J.C."/>
            <person name="Rikihisa Y."/>
        </authorList>
    </citation>
    <scope>NUCLEOTIDE SEQUENCE [LARGE SCALE GENOMIC DNA]</scope>
    <source>
        <strain evidence="6 7">Oregon</strain>
    </source>
</reference>
<evidence type="ECO:0000256" key="5">
    <source>
        <dbReference type="RuleBase" id="RU003910"/>
    </source>
</evidence>
<dbReference type="SUPFAM" id="SSF46911">
    <property type="entry name" value="Ribosomal protein S18"/>
    <property type="match status" value="1"/>
</dbReference>
<name>X5HJ16_9RICK</name>